<dbReference type="RefSeq" id="WP_150222310.1">
    <property type="nucleotide sequence ID" value="NZ_CP049940.1"/>
</dbReference>
<comment type="subcellular location">
    <subcellularLocation>
        <location evidence="1">Cell membrane</location>
        <topology evidence="1">Multi-pass membrane protein</topology>
    </subcellularLocation>
</comment>
<keyword evidence="2" id="KW-0813">Transport</keyword>
<evidence type="ECO:0000256" key="2">
    <source>
        <dbReference type="ARBA" id="ARBA00022448"/>
    </source>
</evidence>
<feature type="transmembrane region" description="Helical" evidence="7">
    <location>
        <begin position="46"/>
        <end position="65"/>
    </location>
</feature>
<keyword evidence="5 7" id="KW-1133">Transmembrane helix</keyword>
<dbReference type="PANTHER" id="PTHR23513">
    <property type="entry name" value="INTEGRAL MEMBRANE EFFLUX PROTEIN-RELATED"/>
    <property type="match status" value="1"/>
</dbReference>
<feature type="transmembrane region" description="Helical" evidence="7">
    <location>
        <begin position="376"/>
        <end position="395"/>
    </location>
</feature>
<evidence type="ECO:0000313" key="9">
    <source>
        <dbReference type="EMBL" id="MDF8371703.1"/>
    </source>
</evidence>
<reference evidence="9 10" key="1">
    <citation type="submission" date="2020-03" db="EMBL/GenBank/DDBJ databases">
        <title>Comparative genomics of Weissella paramesenteroides.</title>
        <authorList>
            <person name="Kant R."/>
            <person name="Takala T."/>
            <person name="Saris P."/>
        </authorList>
    </citation>
    <scope>NUCLEOTIDE SEQUENCE [LARGE SCALE GENOMIC DNA]</scope>
    <source>
        <strain evidence="9 10">SJ27-4</strain>
    </source>
</reference>
<keyword evidence="3" id="KW-1003">Cell membrane</keyword>
<evidence type="ECO:0000256" key="7">
    <source>
        <dbReference type="SAM" id="Phobius"/>
    </source>
</evidence>
<evidence type="ECO:0000256" key="6">
    <source>
        <dbReference type="ARBA" id="ARBA00023136"/>
    </source>
</evidence>
<protein>
    <submittedName>
        <fullName evidence="9">MFS transporter</fullName>
    </submittedName>
</protein>
<proteinExistence type="predicted"/>
<dbReference type="GO" id="GO:0005886">
    <property type="term" value="C:plasma membrane"/>
    <property type="evidence" value="ECO:0007669"/>
    <property type="project" value="UniProtKB-SubCell"/>
</dbReference>
<feature type="transmembrane region" description="Helical" evidence="7">
    <location>
        <begin position="261"/>
        <end position="282"/>
    </location>
</feature>
<comment type="caution">
    <text evidence="9">The sequence shown here is derived from an EMBL/GenBank/DDBJ whole genome shotgun (WGS) entry which is preliminary data.</text>
</comment>
<gene>
    <name evidence="9" type="ORF">G9403_08650</name>
</gene>
<feature type="transmembrane region" description="Helical" evidence="7">
    <location>
        <begin position="142"/>
        <end position="167"/>
    </location>
</feature>
<feature type="transmembrane region" description="Helical" evidence="7">
    <location>
        <begin position="230"/>
        <end position="249"/>
    </location>
</feature>
<evidence type="ECO:0000313" key="10">
    <source>
        <dbReference type="Proteomes" id="UP001215461"/>
    </source>
</evidence>
<feature type="transmembrane region" description="Helical" evidence="7">
    <location>
        <begin position="294"/>
        <end position="322"/>
    </location>
</feature>
<dbReference type="Pfam" id="PF07690">
    <property type="entry name" value="MFS_1"/>
    <property type="match status" value="1"/>
</dbReference>
<keyword evidence="6 7" id="KW-0472">Membrane</keyword>
<dbReference type="SUPFAM" id="SSF103473">
    <property type="entry name" value="MFS general substrate transporter"/>
    <property type="match status" value="1"/>
</dbReference>
<feature type="transmembrane region" description="Helical" evidence="7">
    <location>
        <begin position="343"/>
        <end position="370"/>
    </location>
</feature>
<dbReference type="InterPro" id="IPR011701">
    <property type="entry name" value="MFS"/>
</dbReference>
<dbReference type="CDD" id="cd06173">
    <property type="entry name" value="MFS_MefA_like"/>
    <property type="match status" value="1"/>
</dbReference>
<accession>A0ABD4XLP1</accession>
<evidence type="ECO:0000256" key="1">
    <source>
        <dbReference type="ARBA" id="ARBA00004651"/>
    </source>
</evidence>
<dbReference type="PANTHER" id="PTHR23513:SF11">
    <property type="entry name" value="STAPHYLOFERRIN A TRANSPORTER"/>
    <property type="match status" value="1"/>
</dbReference>
<feature type="transmembrane region" description="Helical" evidence="7">
    <location>
        <begin position="173"/>
        <end position="191"/>
    </location>
</feature>
<evidence type="ECO:0000256" key="5">
    <source>
        <dbReference type="ARBA" id="ARBA00022989"/>
    </source>
</evidence>
<dbReference type="EMBL" id="JAANXN010000012">
    <property type="protein sequence ID" value="MDF8371703.1"/>
    <property type="molecule type" value="Genomic_DNA"/>
</dbReference>
<dbReference type="Gene3D" id="1.20.1250.20">
    <property type="entry name" value="MFS general substrate transporter like domains"/>
    <property type="match status" value="1"/>
</dbReference>
<name>A0ABD4XLP1_WEIPA</name>
<dbReference type="InterPro" id="IPR020846">
    <property type="entry name" value="MFS_dom"/>
</dbReference>
<keyword evidence="4 7" id="KW-0812">Transmembrane</keyword>
<feature type="domain" description="Major facilitator superfamily (MFS) profile" evidence="8">
    <location>
        <begin position="1"/>
        <end position="400"/>
    </location>
</feature>
<evidence type="ECO:0000256" key="4">
    <source>
        <dbReference type="ARBA" id="ARBA00022692"/>
    </source>
</evidence>
<dbReference type="InterPro" id="IPR036259">
    <property type="entry name" value="MFS_trans_sf"/>
</dbReference>
<evidence type="ECO:0000256" key="3">
    <source>
        <dbReference type="ARBA" id="ARBA00022475"/>
    </source>
</evidence>
<sequence length="409" mass="45738">MEEHQSKLTNFSFPLLASNFASVFGDGVYRFGLNWFLVASYGNAEILGILTGFGFIVYVLNDIFVGSILDRFNRKKVLLIADLLGAIGALGLSFFIDPAKPQVWILFMLTFILNVDVSYSYPATRAILPDVIKEKSLAGFNAWASAAFSTGQAMGPLVGGLLLHFEWINLRTFLQILGIMLLVTVLFNLAIKYRPAPKEEPHIIEPFLQSLTAGFKYVQQSPKLFESMLLTIWTNFFFEGFILAMPYLIQHNYHGTATSYSTALTLAAIAGVFVSVILAKLPQYNTMSSMYRDFYLLGVAFLIATFFKYLWVFIVLVILYGFARSAFVIKINTVRQQASAPEYLGRVFGISFFATDLFSPIITVALGYGVSIMGEWTIFLLGALLIIGMLVIKVLSNYHAQKLVRENDF</sequence>
<feature type="transmembrane region" description="Helical" evidence="7">
    <location>
        <begin position="77"/>
        <end position="96"/>
    </location>
</feature>
<dbReference type="AlphaFoldDB" id="A0ABD4XLP1"/>
<evidence type="ECO:0000259" key="8">
    <source>
        <dbReference type="PROSITE" id="PS50850"/>
    </source>
</evidence>
<dbReference type="Proteomes" id="UP001215461">
    <property type="component" value="Unassembled WGS sequence"/>
</dbReference>
<feature type="transmembrane region" description="Helical" evidence="7">
    <location>
        <begin position="102"/>
        <end position="121"/>
    </location>
</feature>
<organism evidence="9 10">
    <name type="scientific">Weissella paramesenteroides</name>
    <name type="common">Leuconostoc paramesenteroides</name>
    <dbReference type="NCBI Taxonomy" id="1249"/>
    <lineage>
        <taxon>Bacteria</taxon>
        <taxon>Bacillati</taxon>
        <taxon>Bacillota</taxon>
        <taxon>Bacilli</taxon>
        <taxon>Lactobacillales</taxon>
        <taxon>Lactobacillaceae</taxon>
        <taxon>Weissella</taxon>
    </lineage>
</organism>
<dbReference type="PROSITE" id="PS50850">
    <property type="entry name" value="MFS"/>
    <property type="match status" value="1"/>
</dbReference>